<reference evidence="1" key="1">
    <citation type="journal article" date="2009" name="PLoS Genet.">
        <title>Sequencing, mapping, and analysis of 27,455 maize full-length cDNAs.</title>
        <authorList>
            <person name="Soderlund C."/>
            <person name="Descour A."/>
            <person name="Kudrna D."/>
            <person name="Bomhoff M."/>
            <person name="Boyd L."/>
            <person name="Currie J."/>
            <person name="Angelova A."/>
            <person name="Collura K."/>
            <person name="Wissotski M."/>
            <person name="Ashley E."/>
            <person name="Morrow D."/>
            <person name="Fernandes J."/>
            <person name="Walbot V."/>
            <person name="Yu Y."/>
        </authorList>
    </citation>
    <scope>NUCLEOTIDE SEQUENCE</scope>
    <source>
        <strain evidence="1">B73</strain>
    </source>
</reference>
<evidence type="ECO:0000313" key="1">
    <source>
        <dbReference type="EMBL" id="ACN25213.1"/>
    </source>
</evidence>
<protein>
    <submittedName>
        <fullName evidence="1">Uncharacterized protein</fullName>
    </submittedName>
</protein>
<dbReference type="EMBL" id="BT060516">
    <property type="protein sequence ID" value="ACN25213.1"/>
    <property type="molecule type" value="mRNA"/>
</dbReference>
<sequence>MVSSLPAAHRAPSHGRCPSLELAPALCPAPSLLAVPIPLQWSSSSVRARPSSARFQLGRACRPLPLLLQQVSAPLFFFSIVAHLSVAAPRCRTSSGSPAPSAPVWCLIKCSSGVLCHGQLY</sequence>
<dbReference type="AlphaFoldDB" id="C0HDW0"/>
<accession>C0HDW0</accession>
<proteinExistence type="evidence at transcript level"/>
<name>C0HDW0_MAIZE</name>
<organism evidence="1">
    <name type="scientific">Zea mays</name>
    <name type="common">Maize</name>
    <dbReference type="NCBI Taxonomy" id="4577"/>
    <lineage>
        <taxon>Eukaryota</taxon>
        <taxon>Viridiplantae</taxon>
        <taxon>Streptophyta</taxon>
        <taxon>Embryophyta</taxon>
        <taxon>Tracheophyta</taxon>
        <taxon>Spermatophyta</taxon>
        <taxon>Magnoliopsida</taxon>
        <taxon>Liliopsida</taxon>
        <taxon>Poales</taxon>
        <taxon>Poaceae</taxon>
        <taxon>PACMAD clade</taxon>
        <taxon>Panicoideae</taxon>
        <taxon>Andropogonodae</taxon>
        <taxon>Andropogoneae</taxon>
        <taxon>Tripsacinae</taxon>
        <taxon>Zea</taxon>
    </lineage>
</organism>